<name>A0A8J2WL01_9CRUS</name>
<dbReference type="EMBL" id="CAKKLH010000235">
    <property type="protein sequence ID" value="CAH0106758.1"/>
    <property type="molecule type" value="Genomic_DNA"/>
</dbReference>
<dbReference type="GO" id="GO:0019005">
    <property type="term" value="C:SCF ubiquitin ligase complex"/>
    <property type="evidence" value="ECO:0007669"/>
    <property type="project" value="TreeGrafter"/>
</dbReference>
<dbReference type="OrthoDB" id="421226at2759"/>
<comment type="caution">
    <text evidence="2">The sequence shown here is derived from an EMBL/GenBank/DDBJ whole genome shotgun (WGS) entry which is preliminary data.</text>
</comment>
<dbReference type="InterPro" id="IPR032675">
    <property type="entry name" value="LRR_dom_sf"/>
</dbReference>
<dbReference type="InterPro" id="IPR006553">
    <property type="entry name" value="Leu-rich_rpt_Cys-con_subtyp"/>
</dbReference>
<evidence type="ECO:0000313" key="2">
    <source>
        <dbReference type="EMBL" id="CAH0106758.1"/>
    </source>
</evidence>
<feature type="compositionally biased region" description="Acidic residues" evidence="1">
    <location>
        <begin position="958"/>
        <end position="1000"/>
    </location>
</feature>
<dbReference type="AlphaFoldDB" id="A0A8J2WL01"/>
<sequence length="1008" mass="115048">MAGRTTNNRTADTLHVYGLLNYWMVGHYFLLSHTFGYPAMPRVKRVNSLFDMSIDFITENMDKFCKKMSTVNEIDVVKQERSTNVFSLLPSYFIEEIIKVLGEKGYLKKQFLEHLMTPRLHTLDFSSMCVRTEISDLLRLAAIRCPDLETLMLFHPTYFLDNEDYLNFIPKFTELQVLDISYSRAGDTCLGILGSYCKELRELYAEHSSVTDSGLQELFINGQCKLINTLDLDWTNVTNAGIQLALDSLPLLRVLHNQSTVECLVKVHALSRQELGWVPSLHLYLLLFSPSLAHVRLSDCDSVSDEILMMISIIHRFHCLEHFEISNCNFVTNKGIDVFMQDSNALKKIELKWCDKVTRKNICDWKKKAEENNWQLFISAQLTLVRFEHLRSFQLFVNCEKIFVTANMPQIKSPKTLFQTCLDYVTNHMDEWGKKSPKLNGTEDIELIEKRTNPFYELPSMIIEEIISCLRKKNLLETNIIELLISPQLRTLDFSSMCRENKVSGLLHLATIISPDLKNLQLSHSTYHLDNDHYISFIPKFSKLEVLDISYSKKGDSCLHLLGKHCKDLRVLYAKFSTVSDDGLEGLCVTGQCKSIQTLDLFQSSVSTNGVLLAIQNLPALTILSHKRMVDVLADAAEATADKKLKLPQLSLSSLCLFTESGFRTQHYRVGSLALALSLCSSITTLDLRIPKELTDHELQALPLLKNLRIFRMAVAERHITFDGGVVPLLKSFGNSLKSLELSFLNVVNIRAIIEYCVNLNTLTLLCNNSYSMAWPEEERKSSEEKRIKMEEPNLKKLEELNIIHFGKCVEKEIIITLLSSSSLKSIYLKGCCLLTDDVLLEVVANSHSFQNLETLEISECKSVSKKGINLLMKEGNSLKKLDVRGCFRILPKHVASWTRKATRKNWDLLIDYNVPVDCDAGSESDDSESDDEEPAGIFFNLMFHEFLQAAQAFHEDASDEEESDEYIEHDESGDEEEDVGDEEEDVGDEEEDFDEEDVGDQYLVFKF</sequence>
<evidence type="ECO:0000256" key="1">
    <source>
        <dbReference type="SAM" id="MobiDB-lite"/>
    </source>
</evidence>
<dbReference type="Gene3D" id="3.80.10.10">
    <property type="entry name" value="Ribonuclease Inhibitor"/>
    <property type="match status" value="3"/>
</dbReference>
<dbReference type="PANTHER" id="PTHR13318:SF247">
    <property type="entry name" value="GH16156P"/>
    <property type="match status" value="1"/>
</dbReference>
<dbReference type="PANTHER" id="PTHR13318">
    <property type="entry name" value="PARTNER OF PAIRED, ISOFORM B-RELATED"/>
    <property type="match status" value="1"/>
</dbReference>
<proteinExistence type="predicted"/>
<reference evidence="2" key="1">
    <citation type="submission" date="2021-11" db="EMBL/GenBank/DDBJ databases">
        <authorList>
            <person name="Schell T."/>
        </authorList>
    </citation>
    <scope>NUCLEOTIDE SEQUENCE</scope>
    <source>
        <strain evidence="2">M5</strain>
    </source>
</reference>
<feature type="region of interest" description="Disordered" evidence="1">
    <location>
        <begin position="955"/>
        <end position="1000"/>
    </location>
</feature>
<dbReference type="GO" id="GO:0031146">
    <property type="term" value="P:SCF-dependent proteasomal ubiquitin-dependent protein catabolic process"/>
    <property type="evidence" value="ECO:0007669"/>
    <property type="project" value="TreeGrafter"/>
</dbReference>
<gene>
    <name evidence="2" type="ORF">DGAL_LOCUS9916</name>
</gene>
<organism evidence="2 3">
    <name type="scientific">Daphnia galeata</name>
    <dbReference type="NCBI Taxonomy" id="27404"/>
    <lineage>
        <taxon>Eukaryota</taxon>
        <taxon>Metazoa</taxon>
        <taxon>Ecdysozoa</taxon>
        <taxon>Arthropoda</taxon>
        <taxon>Crustacea</taxon>
        <taxon>Branchiopoda</taxon>
        <taxon>Diplostraca</taxon>
        <taxon>Cladocera</taxon>
        <taxon>Anomopoda</taxon>
        <taxon>Daphniidae</taxon>
        <taxon>Daphnia</taxon>
    </lineage>
</organism>
<protein>
    <submittedName>
        <fullName evidence="2">Uncharacterized protein</fullName>
    </submittedName>
</protein>
<dbReference type="SUPFAM" id="SSF52047">
    <property type="entry name" value="RNI-like"/>
    <property type="match status" value="2"/>
</dbReference>
<keyword evidence="3" id="KW-1185">Reference proteome</keyword>
<dbReference type="Proteomes" id="UP000789390">
    <property type="component" value="Unassembled WGS sequence"/>
</dbReference>
<accession>A0A8J2WL01</accession>
<dbReference type="SMART" id="SM00367">
    <property type="entry name" value="LRR_CC"/>
    <property type="match status" value="8"/>
</dbReference>
<evidence type="ECO:0000313" key="3">
    <source>
        <dbReference type="Proteomes" id="UP000789390"/>
    </source>
</evidence>